<dbReference type="AlphaFoldDB" id="A0AAV3TCI1"/>
<keyword evidence="7" id="KW-1185">Reference proteome</keyword>
<keyword evidence="3" id="KW-0804">Transcription</keyword>
<evidence type="ECO:0000313" key="7">
    <source>
        <dbReference type="Proteomes" id="UP001500420"/>
    </source>
</evidence>
<dbReference type="GO" id="GO:0003677">
    <property type="term" value="F:DNA binding"/>
    <property type="evidence" value="ECO:0007669"/>
    <property type="project" value="UniProtKB-KW"/>
</dbReference>
<name>A0AAV3TCI1_9EURY</name>
<dbReference type="EMBL" id="BAAADV010000007">
    <property type="protein sequence ID" value="GAA0679765.1"/>
    <property type="molecule type" value="Genomic_DNA"/>
</dbReference>
<dbReference type="InterPro" id="IPR036390">
    <property type="entry name" value="WH_DNA-bd_sf"/>
</dbReference>
<evidence type="ECO:0000256" key="1">
    <source>
        <dbReference type="ARBA" id="ARBA00023015"/>
    </source>
</evidence>
<proteinExistence type="predicted"/>
<dbReference type="InterPro" id="IPR036388">
    <property type="entry name" value="WH-like_DNA-bd_sf"/>
</dbReference>
<comment type="caution">
    <text evidence="6">The sequence shown here is derived from an EMBL/GenBank/DDBJ whole genome shotgun (WGS) entry which is preliminary data.</text>
</comment>
<dbReference type="CDD" id="cd00090">
    <property type="entry name" value="HTH_ARSR"/>
    <property type="match status" value="1"/>
</dbReference>
<gene>
    <name evidence="6" type="ORF">GCM10009020_30470</name>
</gene>
<evidence type="ECO:0000256" key="4">
    <source>
        <dbReference type="SAM" id="MobiDB-lite"/>
    </source>
</evidence>
<dbReference type="PANTHER" id="PTHR43132:SF2">
    <property type="entry name" value="ARSENICAL RESISTANCE OPERON REPRESSOR ARSR-RELATED"/>
    <property type="match status" value="1"/>
</dbReference>
<accession>A0AAV3TCI1</accession>
<dbReference type="NCBIfam" id="NF033788">
    <property type="entry name" value="HTH_metalloreg"/>
    <property type="match status" value="1"/>
</dbReference>
<dbReference type="Pfam" id="PF01022">
    <property type="entry name" value="HTH_5"/>
    <property type="match status" value="1"/>
</dbReference>
<evidence type="ECO:0000256" key="2">
    <source>
        <dbReference type="ARBA" id="ARBA00023125"/>
    </source>
</evidence>
<dbReference type="PANTHER" id="PTHR43132">
    <property type="entry name" value="ARSENICAL RESISTANCE OPERON REPRESSOR ARSR-RELATED"/>
    <property type="match status" value="1"/>
</dbReference>
<keyword evidence="1" id="KW-0805">Transcription regulation</keyword>
<evidence type="ECO:0000259" key="5">
    <source>
        <dbReference type="PROSITE" id="PS50987"/>
    </source>
</evidence>
<dbReference type="PROSITE" id="PS50987">
    <property type="entry name" value="HTH_ARSR_2"/>
    <property type="match status" value="1"/>
</dbReference>
<keyword evidence="2" id="KW-0238">DNA-binding</keyword>
<dbReference type="SMART" id="SM00418">
    <property type="entry name" value="HTH_ARSR"/>
    <property type="match status" value="1"/>
</dbReference>
<dbReference type="InterPro" id="IPR011991">
    <property type="entry name" value="ArsR-like_HTH"/>
</dbReference>
<organism evidence="6 7">
    <name type="scientific">Natronoarchaeum mannanilyticum</name>
    <dbReference type="NCBI Taxonomy" id="926360"/>
    <lineage>
        <taxon>Archaea</taxon>
        <taxon>Methanobacteriati</taxon>
        <taxon>Methanobacteriota</taxon>
        <taxon>Stenosarchaea group</taxon>
        <taxon>Halobacteria</taxon>
        <taxon>Halobacteriales</taxon>
        <taxon>Natronoarchaeaceae</taxon>
    </lineage>
</organism>
<reference evidence="6 7" key="1">
    <citation type="journal article" date="2019" name="Int. J. Syst. Evol. Microbiol.">
        <title>The Global Catalogue of Microorganisms (GCM) 10K type strain sequencing project: providing services to taxonomists for standard genome sequencing and annotation.</title>
        <authorList>
            <consortium name="The Broad Institute Genomics Platform"/>
            <consortium name="The Broad Institute Genome Sequencing Center for Infectious Disease"/>
            <person name="Wu L."/>
            <person name="Ma J."/>
        </authorList>
    </citation>
    <scope>NUCLEOTIDE SEQUENCE [LARGE SCALE GENOMIC DNA]</scope>
    <source>
        <strain evidence="6 7">JCM 16328</strain>
    </source>
</reference>
<feature type="domain" description="HTH arsR-type" evidence="5">
    <location>
        <begin position="31"/>
        <end position="126"/>
    </location>
</feature>
<protein>
    <submittedName>
        <fullName evidence="6">Metalloregulator ArsR/SmtB family transcription factor</fullName>
    </submittedName>
</protein>
<dbReference type="InterPro" id="IPR001845">
    <property type="entry name" value="HTH_ArsR_DNA-bd_dom"/>
</dbReference>
<dbReference type="PRINTS" id="PR00778">
    <property type="entry name" value="HTHARSR"/>
</dbReference>
<dbReference type="Gene3D" id="1.10.10.10">
    <property type="entry name" value="Winged helix-like DNA-binding domain superfamily/Winged helix DNA-binding domain"/>
    <property type="match status" value="1"/>
</dbReference>
<sequence length="126" mass="13690">MDGEPASGEVEGKRSGTESGGGCCSAVDHGLTEHDVEVDVRAFGALANDTRYELLRLIDAAQEEVCACELVPELDVNQSTTSRALNALYEAGFVDRRKEGRWRHYETTSRAEELLAAVDATREAES</sequence>
<evidence type="ECO:0000313" key="6">
    <source>
        <dbReference type="EMBL" id="GAA0679765.1"/>
    </source>
</evidence>
<dbReference type="InterPro" id="IPR051011">
    <property type="entry name" value="Metal_resp_trans_reg"/>
</dbReference>
<dbReference type="Proteomes" id="UP001500420">
    <property type="component" value="Unassembled WGS sequence"/>
</dbReference>
<dbReference type="RefSeq" id="WP_343774931.1">
    <property type="nucleotide sequence ID" value="NZ_BAAADV010000007.1"/>
</dbReference>
<dbReference type="GO" id="GO:0003700">
    <property type="term" value="F:DNA-binding transcription factor activity"/>
    <property type="evidence" value="ECO:0007669"/>
    <property type="project" value="InterPro"/>
</dbReference>
<feature type="region of interest" description="Disordered" evidence="4">
    <location>
        <begin position="1"/>
        <end position="25"/>
    </location>
</feature>
<dbReference type="SUPFAM" id="SSF46785">
    <property type="entry name" value="Winged helix' DNA-binding domain"/>
    <property type="match status" value="1"/>
</dbReference>
<evidence type="ECO:0000256" key="3">
    <source>
        <dbReference type="ARBA" id="ARBA00023163"/>
    </source>
</evidence>